<evidence type="ECO:0000313" key="1">
    <source>
        <dbReference type="EMBL" id="QNP42710.1"/>
    </source>
</evidence>
<proteinExistence type="predicted"/>
<accession>A0ABX6SZ44</accession>
<protein>
    <submittedName>
        <fullName evidence="1">Uncharacterized protein</fullName>
    </submittedName>
</protein>
<dbReference type="Proteomes" id="UP000516134">
    <property type="component" value="Chromosome"/>
</dbReference>
<sequence length="357" mass="39975">MKRHWKVTLWTGGVLLALVAVPIVVTETRCRAPIDGLSTGGYQARLADPKWRRDESRTWLTYPEWHIVYSAEEFGRHLQSKPPSSYHYLRDIGGFWRGLCAVNRATAGAAQTDAKVMLYTIGTSFSAELLFKAAYENTIGRISEWIGGYKSADDKLAAKVQQSYGAFMHETPWYEYPFSKALSDLWRTSEPKAKFRHWERRFALSSEYGVKTGYAKLIGFASGASLGRDERALRFVVQGNGQALAGADPRFKVTGHLADGLTVLEAPRYAQFTDLLLKLANGNAELVEISGNDDIFLTIWLPPGRSTASLGKELFSIPLDEPRGWRRVGISTKVHKLLPAIRAIQRDGGKVEHVYDY</sequence>
<reference evidence="1 2" key="1">
    <citation type="submission" date="2020-08" db="EMBL/GenBank/DDBJ databases">
        <title>Genome sequence of Sphingomonas daechungensis KACC 18115T.</title>
        <authorList>
            <person name="Hyun D.-W."/>
            <person name="Bae J.-W."/>
        </authorList>
    </citation>
    <scope>NUCLEOTIDE SEQUENCE [LARGE SCALE GENOMIC DNA]</scope>
    <source>
        <strain evidence="1 2">KACC 18115</strain>
    </source>
</reference>
<name>A0ABX6SZ44_9SPHN</name>
<keyword evidence="2" id="KW-1185">Reference proteome</keyword>
<evidence type="ECO:0000313" key="2">
    <source>
        <dbReference type="Proteomes" id="UP000516134"/>
    </source>
</evidence>
<organism evidence="1 2">
    <name type="scientific">Sphingomonas daechungensis</name>
    <dbReference type="NCBI Taxonomy" id="1176646"/>
    <lineage>
        <taxon>Bacteria</taxon>
        <taxon>Pseudomonadati</taxon>
        <taxon>Pseudomonadota</taxon>
        <taxon>Alphaproteobacteria</taxon>
        <taxon>Sphingomonadales</taxon>
        <taxon>Sphingomonadaceae</taxon>
        <taxon>Sphingomonas</taxon>
    </lineage>
</organism>
<dbReference type="EMBL" id="CP060780">
    <property type="protein sequence ID" value="QNP42710.1"/>
    <property type="molecule type" value="Genomic_DNA"/>
</dbReference>
<gene>
    <name evidence="1" type="ORF">H9L15_11280</name>
</gene>
<dbReference type="RefSeq" id="WP_187714142.1">
    <property type="nucleotide sequence ID" value="NZ_BAABJC010000001.1"/>
</dbReference>